<reference evidence="2" key="1">
    <citation type="submission" date="2024-07" db="EMBL/GenBank/DDBJ databases">
        <title>Two chromosome-level genome assemblies of Korean endemic species Abeliophyllum distichum and Forsythia ovata (Oleaceae).</title>
        <authorList>
            <person name="Jang H."/>
        </authorList>
    </citation>
    <scope>NUCLEOTIDE SEQUENCE [LARGE SCALE GENOMIC DNA]</scope>
</reference>
<name>A0ABD1QWA6_9LAMI</name>
<dbReference type="Proteomes" id="UP001604336">
    <property type="component" value="Unassembled WGS sequence"/>
</dbReference>
<accession>A0ABD1QWA6</accession>
<dbReference type="EMBL" id="JBFOLK010000010">
    <property type="protein sequence ID" value="KAL2480497.1"/>
    <property type="molecule type" value="Genomic_DNA"/>
</dbReference>
<organism evidence="1 2">
    <name type="scientific">Abeliophyllum distichum</name>
    <dbReference type="NCBI Taxonomy" id="126358"/>
    <lineage>
        <taxon>Eukaryota</taxon>
        <taxon>Viridiplantae</taxon>
        <taxon>Streptophyta</taxon>
        <taxon>Embryophyta</taxon>
        <taxon>Tracheophyta</taxon>
        <taxon>Spermatophyta</taxon>
        <taxon>Magnoliopsida</taxon>
        <taxon>eudicotyledons</taxon>
        <taxon>Gunneridae</taxon>
        <taxon>Pentapetalae</taxon>
        <taxon>asterids</taxon>
        <taxon>lamiids</taxon>
        <taxon>Lamiales</taxon>
        <taxon>Oleaceae</taxon>
        <taxon>Forsythieae</taxon>
        <taxon>Abeliophyllum</taxon>
    </lineage>
</organism>
<dbReference type="AlphaFoldDB" id="A0ABD1QWA6"/>
<sequence>MMGEVWDHCQETPYINQFIHIMMKEMGLPRSFEEDDDDDNLSFFHEIRSTPVRRGVVRPKLDKYTRQGDSFISKRKISLAVEVGKELLLARNFMEFLIIDRRSTYNGMLGHPALKQLMAVTSIHHFTMIFLTPALVATVKKNQELALECYLNTLKNEAM</sequence>
<protein>
    <submittedName>
        <fullName evidence="1">Uncharacterized protein</fullName>
    </submittedName>
</protein>
<keyword evidence="2" id="KW-1185">Reference proteome</keyword>
<gene>
    <name evidence="1" type="ORF">Adt_33463</name>
</gene>
<evidence type="ECO:0000313" key="2">
    <source>
        <dbReference type="Proteomes" id="UP001604336"/>
    </source>
</evidence>
<proteinExistence type="predicted"/>
<comment type="caution">
    <text evidence="1">The sequence shown here is derived from an EMBL/GenBank/DDBJ whole genome shotgun (WGS) entry which is preliminary data.</text>
</comment>
<evidence type="ECO:0000313" key="1">
    <source>
        <dbReference type="EMBL" id="KAL2480497.1"/>
    </source>
</evidence>